<evidence type="ECO:0000259" key="3">
    <source>
        <dbReference type="PROSITE" id="PS50235"/>
    </source>
</evidence>
<accession>A0A267E9X5</accession>
<dbReference type="AlphaFoldDB" id="A0A267E9X5"/>
<keyword evidence="1" id="KW-0833">Ubl conjugation pathway</keyword>
<dbReference type="OrthoDB" id="10062454at2759"/>
<feature type="region of interest" description="Disordered" evidence="2">
    <location>
        <begin position="255"/>
        <end position="327"/>
    </location>
</feature>
<keyword evidence="1" id="KW-0645">Protease</keyword>
<dbReference type="EC" id="3.4.19.12" evidence="1"/>
<dbReference type="EMBL" id="NIVC01002380">
    <property type="protein sequence ID" value="PAA58385.1"/>
    <property type="molecule type" value="Genomic_DNA"/>
</dbReference>
<dbReference type="InterPro" id="IPR018200">
    <property type="entry name" value="USP_CS"/>
</dbReference>
<feature type="region of interest" description="Disordered" evidence="2">
    <location>
        <begin position="345"/>
        <end position="374"/>
    </location>
</feature>
<dbReference type="GO" id="GO:0004843">
    <property type="term" value="F:cysteine-type deubiquitinase activity"/>
    <property type="evidence" value="ECO:0007669"/>
    <property type="project" value="UniProtKB-UniRule"/>
</dbReference>
<protein>
    <recommendedName>
        <fullName evidence="1">Ubiquitin carboxyl-terminal hydrolase</fullName>
        <ecNumber evidence="1">3.4.19.12</ecNumber>
    </recommendedName>
</protein>
<evidence type="ECO:0000313" key="5">
    <source>
        <dbReference type="Proteomes" id="UP000215902"/>
    </source>
</evidence>
<gene>
    <name evidence="4" type="ORF">BOX15_Mlig023756g1</name>
</gene>
<dbReference type="SUPFAM" id="SSF54001">
    <property type="entry name" value="Cysteine proteinases"/>
    <property type="match status" value="1"/>
</dbReference>
<dbReference type="InterPro" id="IPR001394">
    <property type="entry name" value="Peptidase_C19_UCH"/>
</dbReference>
<evidence type="ECO:0000313" key="4">
    <source>
        <dbReference type="EMBL" id="PAA58385.1"/>
    </source>
</evidence>
<comment type="caution">
    <text evidence="4">The sequence shown here is derived from an EMBL/GenBank/DDBJ whole genome shotgun (WGS) entry which is preliminary data.</text>
</comment>
<keyword evidence="1" id="KW-0378">Hydrolase</keyword>
<comment type="similarity">
    <text evidence="1">Belongs to the peptidase C19 family.</text>
</comment>
<reference evidence="4 5" key="1">
    <citation type="submission" date="2017-06" db="EMBL/GenBank/DDBJ databases">
        <title>A platform for efficient transgenesis in Macrostomum lignano, a flatworm model organism for stem cell research.</title>
        <authorList>
            <person name="Berezikov E."/>
        </authorList>
    </citation>
    <scope>NUCLEOTIDE SEQUENCE [LARGE SCALE GENOMIC DNA]</scope>
    <source>
        <strain evidence="4">DV1</strain>
        <tissue evidence="4">Whole organism</tissue>
    </source>
</reference>
<dbReference type="STRING" id="282301.A0A267E9X5"/>
<evidence type="ECO:0000256" key="2">
    <source>
        <dbReference type="SAM" id="MobiDB-lite"/>
    </source>
</evidence>
<dbReference type="GO" id="GO:0005829">
    <property type="term" value="C:cytosol"/>
    <property type="evidence" value="ECO:0007669"/>
    <property type="project" value="TreeGrafter"/>
</dbReference>
<comment type="catalytic activity">
    <reaction evidence="1">
        <text>Thiol-dependent hydrolysis of ester, thioester, amide, peptide and isopeptide bonds formed by the C-terminal Gly of ubiquitin (a 76-residue protein attached to proteins as an intracellular targeting signal).</text>
        <dbReference type="EC" id="3.4.19.12"/>
    </reaction>
</comment>
<organism evidence="4 5">
    <name type="scientific">Macrostomum lignano</name>
    <dbReference type="NCBI Taxonomy" id="282301"/>
    <lineage>
        <taxon>Eukaryota</taxon>
        <taxon>Metazoa</taxon>
        <taxon>Spiralia</taxon>
        <taxon>Lophotrochozoa</taxon>
        <taxon>Platyhelminthes</taxon>
        <taxon>Rhabditophora</taxon>
        <taxon>Macrostomorpha</taxon>
        <taxon>Macrostomida</taxon>
        <taxon>Macrostomidae</taxon>
        <taxon>Macrostomum</taxon>
    </lineage>
</organism>
<dbReference type="PANTHER" id="PTHR24006:SF905">
    <property type="entry name" value="UBIQUITIN CARBOXYL-TERMINAL HYDROLASE 1"/>
    <property type="match status" value="1"/>
</dbReference>
<evidence type="ECO:0000256" key="1">
    <source>
        <dbReference type="RuleBase" id="RU366025"/>
    </source>
</evidence>
<feature type="compositionally biased region" description="Low complexity" evidence="2">
    <location>
        <begin position="255"/>
        <end position="279"/>
    </location>
</feature>
<dbReference type="Proteomes" id="UP000215902">
    <property type="component" value="Unassembled WGS sequence"/>
</dbReference>
<dbReference type="PANTHER" id="PTHR24006">
    <property type="entry name" value="UBIQUITIN CARBOXYL-TERMINAL HYDROLASE"/>
    <property type="match status" value="1"/>
</dbReference>
<dbReference type="Pfam" id="PF00443">
    <property type="entry name" value="UCH"/>
    <property type="match status" value="2"/>
</dbReference>
<dbReference type="PROSITE" id="PS00972">
    <property type="entry name" value="USP_1"/>
    <property type="match status" value="1"/>
</dbReference>
<dbReference type="GO" id="GO:0016579">
    <property type="term" value="P:protein deubiquitination"/>
    <property type="evidence" value="ECO:0007669"/>
    <property type="project" value="InterPro"/>
</dbReference>
<sequence>MHNLLGSNYPGGLQNIGNTCYANAVLQVLCYTPGLYNHLRKVVLFIHRIDRVRSVLKELLTESMQEKLALPLSCAFVEHMFRVFRMIRVERRTCRPGPLLRILRSMHCAFTPGEEHDAQELLLCALDAVQSAMRDLQAFRNSLAELARGLGEQPARRLLPLPQRFAASTSLEEALAVPDIPDDDSSAEASAEPAEAAAAGSDSYDAPLLRLDEFVDDDDLFSITAAATAAQDDGDSPFLSATAAPTSAASAVSTAGADRAASTPSPLSPCLSPRSPAAAEDGPDVAADLLPGLTAHPAVQQPPHRQLPVKSFSRNRDRQPSSFDRAFGADAFKLRGGARANRLIAAESPRRPLGQQNLAVNSGGLPSATLSPHQSHLPASAAAAAAATSAAVAAVSAAVAGKRSLSAALDSSLPAALIPATLQPPSSPSTLTSPASSKLPMLSAAVAAINGAGPTNDENFGASPLKRQRRLLSSASSSSGVALSVTNSAGSEAAANRGGSAGFTLAELVGCIEALDIGDPRLHDFVGSQMTGQQQYTTRCMECESETVKCQPFSIISCPVRPHRRSPPADGAAGPSAATGADAFESQICGEVRTLVAEPDGQLNMSTDSDADSELPFPHCALREEERLTGDDKFLCDRCSELQEASLRLTYGCLPPLLCLHLKRFSLDSRGCVTKINEPVQIPAEFRHSEPDGTERRYELYAVIIHDGLTISSGHYTSLVRLPEPGSGWFSFDDDYVRPVGSAQLDMVLSPSQTASKTPYVVLYSAGPAEACAAAAAGSQST</sequence>
<dbReference type="InterPro" id="IPR028889">
    <property type="entry name" value="USP"/>
</dbReference>
<feature type="region of interest" description="Disordered" evidence="2">
    <location>
        <begin position="179"/>
        <end position="202"/>
    </location>
</feature>
<feature type="compositionally biased region" description="Low complexity" evidence="2">
    <location>
        <begin position="187"/>
        <end position="202"/>
    </location>
</feature>
<proteinExistence type="inferred from homology"/>
<keyword evidence="1" id="KW-0788">Thiol protease</keyword>
<dbReference type="Gene3D" id="3.90.70.10">
    <property type="entry name" value="Cysteine proteinases"/>
    <property type="match status" value="2"/>
</dbReference>
<name>A0A267E9X5_9PLAT</name>
<keyword evidence="5" id="KW-1185">Reference proteome</keyword>
<dbReference type="InterPro" id="IPR050164">
    <property type="entry name" value="Peptidase_C19"/>
</dbReference>
<dbReference type="GO" id="GO:0005634">
    <property type="term" value="C:nucleus"/>
    <property type="evidence" value="ECO:0007669"/>
    <property type="project" value="TreeGrafter"/>
</dbReference>
<dbReference type="PROSITE" id="PS00973">
    <property type="entry name" value="USP_2"/>
    <property type="match status" value="1"/>
</dbReference>
<dbReference type="InterPro" id="IPR038765">
    <property type="entry name" value="Papain-like_cys_pep_sf"/>
</dbReference>
<dbReference type="GO" id="GO:0006508">
    <property type="term" value="P:proteolysis"/>
    <property type="evidence" value="ECO:0007669"/>
    <property type="project" value="UniProtKB-KW"/>
</dbReference>
<dbReference type="PROSITE" id="PS50235">
    <property type="entry name" value="USP_3"/>
    <property type="match status" value="1"/>
</dbReference>
<feature type="domain" description="USP" evidence="3">
    <location>
        <begin position="11"/>
        <end position="767"/>
    </location>
</feature>